<dbReference type="CDD" id="cd00303">
    <property type="entry name" value="retropepsin_like"/>
    <property type="match status" value="1"/>
</dbReference>
<evidence type="ECO:0000256" key="1">
    <source>
        <dbReference type="SAM" id="MobiDB-lite"/>
    </source>
</evidence>
<dbReference type="GO" id="GO:0006508">
    <property type="term" value="P:proteolysis"/>
    <property type="evidence" value="ECO:0007669"/>
    <property type="project" value="InterPro"/>
</dbReference>
<dbReference type="EMBL" id="HBUF01601012">
    <property type="protein sequence ID" value="CAG6776123.1"/>
    <property type="molecule type" value="Transcribed_RNA"/>
</dbReference>
<evidence type="ECO:0000313" key="3">
    <source>
        <dbReference type="EMBL" id="CAG6776123.1"/>
    </source>
</evidence>
<feature type="compositionally biased region" description="Basic residues" evidence="1">
    <location>
        <begin position="346"/>
        <end position="366"/>
    </location>
</feature>
<dbReference type="InterPro" id="IPR000588">
    <property type="entry name" value="Pept_A3A"/>
</dbReference>
<feature type="domain" description="Peptidase A3A" evidence="2">
    <location>
        <begin position="218"/>
        <end position="337"/>
    </location>
</feature>
<feature type="compositionally biased region" description="Polar residues" evidence="1">
    <location>
        <begin position="48"/>
        <end position="60"/>
    </location>
</feature>
<dbReference type="AlphaFoldDB" id="A0A8D9B085"/>
<organism evidence="3">
    <name type="scientific">Cacopsylla melanoneura</name>
    <dbReference type="NCBI Taxonomy" id="428564"/>
    <lineage>
        <taxon>Eukaryota</taxon>
        <taxon>Metazoa</taxon>
        <taxon>Ecdysozoa</taxon>
        <taxon>Arthropoda</taxon>
        <taxon>Hexapoda</taxon>
        <taxon>Insecta</taxon>
        <taxon>Pterygota</taxon>
        <taxon>Neoptera</taxon>
        <taxon>Paraneoptera</taxon>
        <taxon>Hemiptera</taxon>
        <taxon>Sternorrhyncha</taxon>
        <taxon>Psylloidea</taxon>
        <taxon>Psyllidae</taxon>
        <taxon>Psyllinae</taxon>
        <taxon>Cacopsylla</taxon>
    </lineage>
</organism>
<evidence type="ECO:0000259" key="2">
    <source>
        <dbReference type="Pfam" id="PF02160"/>
    </source>
</evidence>
<dbReference type="SUPFAM" id="SSF50630">
    <property type="entry name" value="Acid proteases"/>
    <property type="match status" value="1"/>
</dbReference>
<reference evidence="3" key="1">
    <citation type="submission" date="2021-05" db="EMBL/GenBank/DDBJ databases">
        <authorList>
            <person name="Alioto T."/>
            <person name="Alioto T."/>
            <person name="Gomez Garrido J."/>
        </authorList>
    </citation>
    <scope>NUCLEOTIDE SEQUENCE</scope>
</reference>
<feature type="region of interest" description="Disordered" evidence="1">
    <location>
        <begin position="333"/>
        <end position="371"/>
    </location>
</feature>
<feature type="compositionally biased region" description="Polar residues" evidence="1">
    <location>
        <begin position="94"/>
        <end position="148"/>
    </location>
</feature>
<dbReference type="GO" id="GO:0004190">
    <property type="term" value="F:aspartic-type endopeptidase activity"/>
    <property type="evidence" value="ECO:0007669"/>
    <property type="project" value="InterPro"/>
</dbReference>
<feature type="region of interest" description="Disordered" evidence="1">
    <location>
        <begin position="29"/>
        <end position="148"/>
    </location>
</feature>
<dbReference type="Gene3D" id="2.40.70.10">
    <property type="entry name" value="Acid Proteases"/>
    <property type="match status" value="1"/>
</dbReference>
<sequence>MIDKITILKPNTLNELLDHVKAIQNADEIKKQRAMKTQPTKQDENTNSHKSNVQNKNNFQVGRFRQYVPTRFQTNDNYNRNRYQPRNNFKPYQPRNNFQPRNSFQPFNSPQNNFHNGNGYQPSPEKNTQNMRAQFQSKNSHQGEQVSPRIFQNNPVGCHICNKKNHETKDCFKRNQDSVQFDSRKMIQHQSHLSYQWHDKGLDPQDDECIFTSSVLKNRRLHTLIDTGAGLTVVEKQFVDSNRIEPFLLKLTAANGTDIQCIGVVSDLEIVINNHTFMIDVLAVEHLSGINLVLGRDFLKHYKAKIDFELNETFVKINNKIISLSSTVEKSRATPKLTVDSQNTQNKKHFQKNKKKNRRNRTKKKGGINNDKPITIKEQVYLSGMSGLRPGDGV</sequence>
<proteinExistence type="predicted"/>
<dbReference type="InterPro" id="IPR021109">
    <property type="entry name" value="Peptidase_aspartic_dom_sf"/>
</dbReference>
<feature type="compositionally biased region" description="Low complexity" evidence="1">
    <location>
        <begin position="75"/>
        <end position="88"/>
    </location>
</feature>
<accession>A0A8D9B085</accession>
<protein>
    <recommendedName>
        <fullName evidence="2">Peptidase A3A domain-containing protein</fullName>
    </recommendedName>
</protein>
<name>A0A8D9B085_9HEMI</name>
<dbReference type="Pfam" id="PF02160">
    <property type="entry name" value="Peptidase_A3"/>
    <property type="match status" value="1"/>
</dbReference>